<evidence type="ECO:0000313" key="3">
    <source>
        <dbReference type="Proteomes" id="UP000314294"/>
    </source>
</evidence>
<evidence type="ECO:0000313" key="2">
    <source>
        <dbReference type="EMBL" id="TNN85333.1"/>
    </source>
</evidence>
<name>A0A4Z2J6Z5_9TELE</name>
<comment type="caution">
    <text evidence="2">The sequence shown here is derived from an EMBL/GenBank/DDBJ whole genome shotgun (WGS) entry which is preliminary data.</text>
</comment>
<gene>
    <name evidence="2" type="ORF">EYF80_004355</name>
</gene>
<proteinExistence type="predicted"/>
<evidence type="ECO:0000256" key="1">
    <source>
        <dbReference type="SAM" id="MobiDB-lite"/>
    </source>
</evidence>
<reference evidence="2 3" key="1">
    <citation type="submission" date="2019-03" db="EMBL/GenBank/DDBJ databases">
        <title>First draft genome of Liparis tanakae, snailfish: a comprehensive survey of snailfish specific genes.</title>
        <authorList>
            <person name="Kim W."/>
            <person name="Song I."/>
            <person name="Jeong J.-H."/>
            <person name="Kim D."/>
            <person name="Kim S."/>
            <person name="Ryu S."/>
            <person name="Song J.Y."/>
            <person name="Lee S.K."/>
        </authorList>
    </citation>
    <scope>NUCLEOTIDE SEQUENCE [LARGE SCALE GENOMIC DNA]</scope>
    <source>
        <tissue evidence="2">Muscle</tissue>
    </source>
</reference>
<feature type="region of interest" description="Disordered" evidence="1">
    <location>
        <begin position="34"/>
        <end position="80"/>
    </location>
</feature>
<accession>A0A4Z2J6Z5</accession>
<organism evidence="2 3">
    <name type="scientific">Liparis tanakae</name>
    <name type="common">Tanaka's snailfish</name>
    <dbReference type="NCBI Taxonomy" id="230148"/>
    <lineage>
        <taxon>Eukaryota</taxon>
        <taxon>Metazoa</taxon>
        <taxon>Chordata</taxon>
        <taxon>Craniata</taxon>
        <taxon>Vertebrata</taxon>
        <taxon>Euteleostomi</taxon>
        <taxon>Actinopterygii</taxon>
        <taxon>Neopterygii</taxon>
        <taxon>Teleostei</taxon>
        <taxon>Neoteleostei</taxon>
        <taxon>Acanthomorphata</taxon>
        <taxon>Eupercaria</taxon>
        <taxon>Perciformes</taxon>
        <taxon>Cottioidei</taxon>
        <taxon>Cottales</taxon>
        <taxon>Liparidae</taxon>
        <taxon>Liparis</taxon>
    </lineage>
</organism>
<dbReference type="AlphaFoldDB" id="A0A4Z2J6Z5"/>
<protein>
    <submittedName>
        <fullName evidence="2">Uncharacterized protein</fullName>
    </submittedName>
</protein>
<dbReference type="Proteomes" id="UP000314294">
    <property type="component" value="Unassembled WGS sequence"/>
</dbReference>
<dbReference type="EMBL" id="SRLO01000021">
    <property type="protein sequence ID" value="TNN85333.1"/>
    <property type="molecule type" value="Genomic_DNA"/>
</dbReference>
<feature type="compositionally biased region" description="Basic and acidic residues" evidence="1">
    <location>
        <begin position="51"/>
        <end position="66"/>
    </location>
</feature>
<keyword evidence="3" id="KW-1185">Reference proteome</keyword>
<sequence>MKGDGTKERLRNECEIFREPSCDEALFVSSLAPRAPALAGRPVEKEEVEDTERGKRKENPGKRKINEGGGTNALGPEERR</sequence>